<protein>
    <recommendedName>
        <fullName evidence="2">Glycosyl transferase family 1 domain-containing protein</fullName>
    </recommendedName>
</protein>
<name>A0A6C0JSJ6_9ZZZZ</name>
<sequence>MIEQLINNSIIVGEYTKNEKKLVDIQKTDLKEENNNSWWYKSKNNKKRVMLCGTYPIGTSNGYSKVVYYICKEMEKYDDIELTIYGFQGINNTNGANIRNDISDKIKLHDAMATEDPRRNGFGEKEIGNYLKENPQDIIIIFNDNIVTTALTQTLVKECWDEKKNFKLISYMDQVYPYQKKNYITLLNTFFDGIITFTPYWENIAKKLGIKLKNIYYFPHGFDKNNYFPVDMKISRIYYNLPENDFLVLNLNRNQPRKRWDITIIAWAKFVEKHYNLNVLNNNENEITKRNIKLVVGTMINGYWDLMDIFENEINFTNVPWEYAKETIISIEKPQQLSDKEINILYNACDIGLNTADGEGFGLCGFEGAGLGKAQVSSYVGGMIEFLSEEYSLIIKPSVAIYLDCKSVGIGGKAELTPPSEYSEAFWKYFSNPELVKEHGKKSREHILTHYRWETLVEYFYKKILLDI</sequence>
<evidence type="ECO:0000313" key="1">
    <source>
        <dbReference type="EMBL" id="QHU07417.1"/>
    </source>
</evidence>
<dbReference type="Gene3D" id="3.40.50.2000">
    <property type="entry name" value="Glycogen Phosphorylase B"/>
    <property type="match status" value="1"/>
</dbReference>
<evidence type="ECO:0008006" key="2">
    <source>
        <dbReference type="Google" id="ProtNLM"/>
    </source>
</evidence>
<organism evidence="1">
    <name type="scientific">viral metagenome</name>
    <dbReference type="NCBI Taxonomy" id="1070528"/>
    <lineage>
        <taxon>unclassified sequences</taxon>
        <taxon>metagenomes</taxon>
        <taxon>organismal metagenomes</taxon>
    </lineage>
</organism>
<proteinExistence type="predicted"/>
<dbReference type="SUPFAM" id="SSF53756">
    <property type="entry name" value="UDP-Glycosyltransferase/glycogen phosphorylase"/>
    <property type="match status" value="1"/>
</dbReference>
<reference evidence="1" key="1">
    <citation type="journal article" date="2020" name="Nature">
        <title>Giant virus diversity and host interactions through global metagenomics.</title>
        <authorList>
            <person name="Schulz F."/>
            <person name="Roux S."/>
            <person name="Paez-Espino D."/>
            <person name="Jungbluth S."/>
            <person name="Walsh D.A."/>
            <person name="Denef V.J."/>
            <person name="McMahon K.D."/>
            <person name="Konstantinidis K.T."/>
            <person name="Eloe-Fadrosh E.A."/>
            <person name="Kyrpides N.C."/>
            <person name="Woyke T."/>
        </authorList>
    </citation>
    <scope>NUCLEOTIDE SEQUENCE</scope>
    <source>
        <strain evidence="1">GVMAG-S-1040241-154</strain>
    </source>
</reference>
<dbReference type="PANTHER" id="PTHR12526">
    <property type="entry name" value="GLYCOSYLTRANSFERASE"/>
    <property type="match status" value="1"/>
</dbReference>
<dbReference type="EMBL" id="MN740684">
    <property type="protein sequence ID" value="QHU07417.1"/>
    <property type="molecule type" value="Genomic_DNA"/>
</dbReference>
<accession>A0A6C0JSJ6</accession>
<dbReference type="Gene3D" id="3.40.50.11930">
    <property type="match status" value="1"/>
</dbReference>
<dbReference type="AlphaFoldDB" id="A0A6C0JSJ6"/>